<protein>
    <submittedName>
        <fullName evidence="1">Uncharacterized protein</fullName>
    </submittedName>
</protein>
<comment type="caution">
    <text evidence="1">The sequence shown here is derived from an EMBL/GenBank/DDBJ whole genome shotgun (WGS) entry which is preliminary data.</text>
</comment>
<dbReference type="Proteomes" id="UP000775770">
    <property type="component" value="Unassembled WGS sequence"/>
</dbReference>
<accession>A0A930GUH8</accession>
<evidence type="ECO:0000313" key="1">
    <source>
        <dbReference type="EMBL" id="MBF1272218.1"/>
    </source>
</evidence>
<gene>
    <name evidence="1" type="ORF">HXM90_02175</name>
</gene>
<dbReference type="RefSeq" id="WP_304070064.1">
    <property type="nucleotide sequence ID" value="NZ_JABZRA010000017.1"/>
</dbReference>
<reference evidence="1" key="1">
    <citation type="submission" date="2020-04" db="EMBL/GenBank/DDBJ databases">
        <title>Deep metagenomics examines the oral microbiome during advanced dental caries in children, revealing novel taxa and co-occurrences with host molecules.</title>
        <authorList>
            <person name="Baker J.L."/>
            <person name="Morton J.T."/>
            <person name="Dinis M."/>
            <person name="Alvarez R."/>
            <person name="Tran N.C."/>
            <person name="Knight R."/>
            <person name="Edlund A."/>
        </authorList>
    </citation>
    <scope>NUCLEOTIDE SEQUENCE</scope>
    <source>
        <strain evidence="1">JCVI_38_bin.19</strain>
    </source>
</reference>
<name>A0A930GUH8_9FIRM</name>
<sequence>MMNPFDIQEWKPTFCKTEKELNAFWEENQIARKKIIKINAIGIALNMQDYSLDERKKKTVCAAGVTFRFMQSVDKKWYNKIQLNAELELWEPIVFVLEDYSTVELMIFPDGILGVSVNQIDPDTTEGINHGTCDAGILFSKMLSRKCISSEFYHRISYQSSDEGEKVQREEYAFVFKLTGNSRLRFFIRAGFDSTFTCGLISQHQFNWEQNIHKIYLEKINEALKDIQQIPILEGTNSSGYFMIVPTMAEDQEIDTSYAWETRNYYAKRIMIEENAVKSFLFYFLYKYLDKDYNKKFADRDSCNNAESEPWSSPKLYSYPTIKEMLQEIEEKARLLQEDFENPELNELIDKFSVYYFIPYEIHEIAFQEDWCTTTDRIAIRDNLSIALDFYARFVSRVRKLMERNPDCECICFSGP</sequence>
<dbReference type="AlphaFoldDB" id="A0A930GUH8"/>
<proteinExistence type="predicted"/>
<evidence type="ECO:0000313" key="2">
    <source>
        <dbReference type="Proteomes" id="UP000775770"/>
    </source>
</evidence>
<organism evidence="1 2">
    <name type="scientific">Oribacterium sinus</name>
    <dbReference type="NCBI Taxonomy" id="237576"/>
    <lineage>
        <taxon>Bacteria</taxon>
        <taxon>Bacillati</taxon>
        <taxon>Bacillota</taxon>
        <taxon>Clostridia</taxon>
        <taxon>Lachnospirales</taxon>
        <taxon>Lachnospiraceae</taxon>
        <taxon>Oribacterium</taxon>
    </lineage>
</organism>
<dbReference type="EMBL" id="JABZRA010000017">
    <property type="protein sequence ID" value="MBF1272218.1"/>
    <property type="molecule type" value="Genomic_DNA"/>
</dbReference>